<comment type="catalytic activity">
    <reaction evidence="4">
        <text>RX + glutathione = an S-substituted glutathione + a halide anion + H(+)</text>
        <dbReference type="Rhea" id="RHEA:16437"/>
        <dbReference type="ChEBI" id="CHEBI:15378"/>
        <dbReference type="ChEBI" id="CHEBI:16042"/>
        <dbReference type="ChEBI" id="CHEBI:17792"/>
        <dbReference type="ChEBI" id="CHEBI:57925"/>
        <dbReference type="ChEBI" id="CHEBI:90779"/>
        <dbReference type="EC" id="2.5.1.18"/>
    </reaction>
</comment>
<dbReference type="EMBL" id="OV725081">
    <property type="protein sequence ID" value="CAH1401355.1"/>
    <property type="molecule type" value="Genomic_DNA"/>
</dbReference>
<dbReference type="SUPFAM" id="SSF52833">
    <property type="entry name" value="Thioredoxin-like"/>
    <property type="match status" value="1"/>
</dbReference>
<evidence type="ECO:0000256" key="4">
    <source>
        <dbReference type="ARBA" id="ARBA00047960"/>
    </source>
</evidence>
<dbReference type="Gene3D" id="1.20.1050.10">
    <property type="match status" value="1"/>
</dbReference>
<dbReference type="PROSITE" id="PS50404">
    <property type="entry name" value="GST_NTER"/>
    <property type="match status" value="1"/>
</dbReference>
<dbReference type="SFLD" id="SFLDS00019">
    <property type="entry name" value="Glutathione_Transferase_(cytos"/>
    <property type="match status" value="1"/>
</dbReference>
<dbReference type="GO" id="GO:0004364">
    <property type="term" value="F:glutathione transferase activity"/>
    <property type="evidence" value="ECO:0007669"/>
    <property type="project" value="UniProtKB-EC"/>
</dbReference>
<protein>
    <recommendedName>
        <fullName evidence="1">glutathione transferase</fullName>
        <ecNumber evidence="1">2.5.1.18</ecNumber>
    </recommendedName>
</protein>
<dbReference type="OrthoDB" id="414243at2759"/>
<dbReference type="Gene3D" id="3.40.30.10">
    <property type="entry name" value="Glutaredoxin"/>
    <property type="match status" value="1"/>
</dbReference>
<dbReference type="EC" id="2.5.1.18" evidence="1"/>
<dbReference type="SFLD" id="SFLDG00363">
    <property type="entry name" value="AMPS_(cytGST):_Alpha-__Mu-__Pi"/>
    <property type="match status" value="1"/>
</dbReference>
<evidence type="ECO:0000256" key="3">
    <source>
        <dbReference type="ARBA" id="ARBA00038317"/>
    </source>
</evidence>
<dbReference type="InterPro" id="IPR036282">
    <property type="entry name" value="Glutathione-S-Trfase_C_sf"/>
</dbReference>
<accession>A0A9P0HFC0</accession>
<dbReference type="Pfam" id="PF02798">
    <property type="entry name" value="GST_N"/>
    <property type="match status" value="1"/>
</dbReference>
<dbReference type="InterPro" id="IPR004045">
    <property type="entry name" value="Glutathione_S-Trfase_N"/>
</dbReference>
<organism evidence="7 8">
    <name type="scientific">Nezara viridula</name>
    <name type="common">Southern green stink bug</name>
    <name type="synonym">Cimex viridulus</name>
    <dbReference type="NCBI Taxonomy" id="85310"/>
    <lineage>
        <taxon>Eukaryota</taxon>
        <taxon>Metazoa</taxon>
        <taxon>Ecdysozoa</taxon>
        <taxon>Arthropoda</taxon>
        <taxon>Hexapoda</taxon>
        <taxon>Insecta</taxon>
        <taxon>Pterygota</taxon>
        <taxon>Neoptera</taxon>
        <taxon>Paraneoptera</taxon>
        <taxon>Hemiptera</taxon>
        <taxon>Heteroptera</taxon>
        <taxon>Panheteroptera</taxon>
        <taxon>Pentatomomorpha</taxon>
        <taxon>Pentatomoidea</taxon>
        <taxon>Pentatomidae</taxon>
        <taxon>Pentatominae</taxon>
        <taxon>Nezara</taxon>
    </lineage>
</organism>
<evidence type="ECO:0000259" key="5">
    <source>
        <dbReference type="PROSITE" id="PS50404"/>
    </source>
</evidence>
<keyword evidence="2" id="KW-0808">Transferase</keyword>
<reference evidence="7" key="1">
    <citation type="submission" date="2022-01" db="EMBL/GenBank/DDBJ databases">
        <authorList>
            <person name="King R."/>
        </authorList>
    </citation>
    <scope>NUCLEOTIDE SEQUENCE</scope>
</reference>
<dbReference type="SUPFAM" id="SSF47616">
    <property type="entry name" value="GST C-terminal domain-like"/>
    <property type="match status" value="1"/>
</dbReference>
<dbReference type="Pfam" id="PF14497">
    <property type="entry name" value="GST_C_3"/>
    <property type="match status" value="1"/>
</dbReference>
<dbReference type="InterPro" id="IPR036249">
    <property type="entry name" value="Thioredoxin-like_sf"/>
</dbReference>
<comment type="similarity">
    <text evidence="3">Belongs to the GST superfamily. Sigma family.</text>
</comment>
<proteinExistence type="inferred from homology"/>
<evidence type="ECO:0000256" key="1">
    <source>
        <dbReference type="ARBA" id="ARBA00012452"/>
    </source>
</evidence>
<dbReference type="CDD" id="cd03039">
    <property type="entry name" value="GST_N_Sigma_like"/>
    <property type="match status" value="1"/>
</dbReference>
<evidence type="ECO:0000256" key="2">
    <source>
        <dbReference type="ARBA" id="ARBA00022679"/>
    </source>
</evidence>
<keyword evidence="8" id="KW-1185">Reference proteome</keyword>
<name>A0A9P0HFC0_NEZVI</name>
<dbReference type="PANTHER" id="PTHR11571">
    <property type="entry name" value="GLUTATHIONE S-TRANSFERASE"/>
    <property type="match status" value="1"/>
</dbReference>
<dbReference type="PANTHER" id="PTHR11571:SF224">
    <property type="entry name" value="HEMATOPOIETIC PROSTAGLANDIN D SYNTHASE"/>
    <property type="match status" value="1"/>
</dbReference>
<dbReference type="FunFam" id="3.40.30.10:FF:000035">
    <property type="entry name" value="hematopoietic prostaglandin D synthase"/>
    <property type="match status" value="1"/>
</dbReference>
<evidence type="ECO:0000313" key="7">
    <source>
        <dbReference type="EMBL" id="CAH1401355.1"/>
    </source>
</evidence>
<dbReference type="Proteomes" id="UP001152798">
    <property type="component" value="Chromosome 5"/>
</dbReference>
<dbReference type="FunFam" id="1.20.1050.10:FF:000030">
    <property type="entry name" value="Glutathione S-transferase S1"/>
    <property type="match status" value="1"/>
</dbReference>
<evidence type="ECO:0000313" key="8">
    <source>
        <dbReference type="Proteomes" id="UP001152798"/>
    </source>
</evidence>
<dbReference type="PROSITE" id="PS50405">
    <property type="entry name" value="GST_CTER"/>
    <property type="match status" value="1"/>
</dbReference>
<evidence type="ECO:0000259" key="6">
    <source>
        <dbReference type="PROSITE" id="PS50405"/>
    </source>
</evidence>
<sequence length="215" mass="24941">MFSLDREFLMLKMASYKLTYFNVTALGEPIRFLLSYLGREFEDYRLSQDQWPSTKPKTPFGKLPVLEIDGKALHQSTSIARYLGKEADLAGSDNWEALQIDMAVDSLHDFRLALVGYFFEQDKAVKEKKRGPLLKDTVPFYLTKFDELVKDNDGYLANGKLSWGDLYFVACSSLINHIIEFDMFDKYENLRTLRDNVHSIPQIKAWVETRPKTPF</sequence>
<dbReference type="InterPro" id="IPR010987">
    <property type="entry name" value="Glutathione-S-Trfase_C-like"/>
</dbReference>
<dbReference type="GO" id="GO:0006749">
    <property type="term" value="P:glutathione metabolic process"/>
    <property type="evidence" value="ECO:0007669"/>
    <property type="project" value="TreeGrafter"/>
</dbReference>
<dbReference type="InterPro" id="IPR050213">
    <property type="entry name" value="GST_superfamily"/>
</dbReference>
<feature type="domain" description="GST N-terminal" evidence="5">
    <location>
        <begin position="14"/>
        <end position="91"/>
    </location>
</feature>
<dbReference type="InterPro" id="IPR040079">
    <property type="entry name" value="Glutathione_S-Trfase"/>
</dbReference>
<dbReference type="InterPro" id="IPR004046">
    <property type="entry name" value="GST_C"/>
</dbReference>
<gene>
    <name evidence="7" type="ORF">NEZAVI_LOCUS10390</name>
</gene>
<feature type="domain" description="GST C-terminal" evidence="6">
    <location>
        <begin position="93"/>
        <end position="215"/>
    </location>
</feature>
<dbReference type="AlphaFoldDB" id="A0A9P0HFC0"/>
<dbReference type="CDD" id="cd03192">
    <property type="entry name" value="GST_C_Sigma_like"/>
    <property type="match status" value="1"/>
</dbReference>
<dbReference type="GO" id="GO:0004602">
    <property type="term" value="F:glutathione peroxidase activity"/>
    <property type="evidence" value="ECO:0007669"/>
    <property type="project" value="UniProtKB-ARBA"/>
</dbReference>
<dbReference type="SFLD" id="SFLDG01205">
    <property type="entry name" value="AMPS.1"/>
    <property type="match status" value="1"/>
</dbReference>